<evidence type="ECO:0000256" key="2">
    <source>
        <dbReference type="ARBA" id="ARBA00023125"/>
    </source>
</evidence>
<dbReference type="InterPro" id="IPR008920">
    <property type="entry name" value="TF_FadR/GntR_C"/>
</dbReference>
<dbReference type="InterPro" id="IPR036388">
    <property type="entry name" value="WH-like_DNA-bd_sf"/>
</dbReference>
<dbReference type="SUPFAM" id="SSF46785">
    <property type="entry name" value="Winged helix' DNA-binding domain"/>
    <property type="match status" value="1"/>
</dbReference>
<keyword evidence="1" id="KW-0805">Transcription regulation</keyword>
<proteinExistence type="predicted"/>
<name>A0ABR6VIR3_9FIRM</name>
<evidence type="ECO:0000313" key="5">
    <source>
        <dbReference type="EMBL" id="MBC3537182.1"/>
    </source>
</evidence>
<gene>
    <name evidence="5" type="ORF">H8J70_07950</name>
</gene>
<keyword evidence="2" id="KW-0238">DNA-binding</keyword>
<accession>A0ABR6VIR3</accession>
<protein>
    <submittedName>
        <fullName evidence="5">FadR family transcriptional regulator</fullName>
    </submittedName>
</protein>
<evidence type="ECO:0000313" key="6">
    <source>
        <dbReference type="Proteomes" id="UP000606870"/>
    </source>
</evidence>
<feature type="domain" description="HTH gntR-type" evidence="4">
    <location>
        <begin position="17"/>
        <end position="84"/>
    </location>
</feature>
<dbReference type="InterPro" id="IPR036390">
    <property type="entry name" value="WH_DNA-bd_sf"/>
</dbReference>
<evidence type="ECO:0000256" key="3">
    <source>
        <dbReference type="ARBA" id="ARBA00023163"/>
    </source>
</evidence>
<dbReference type="CDD" id="cd07377">
    <property type="entry name" value="WHTH_GntR"/>
    <property type="match status" value="1"/>
</dbReference>
<comment type="caution">
    <text evidence="5">The sequence shown here is derived from an EMBL/GenBank/DDBJ whole genome shotgun (WGS) entry which is preliminary data.</text>
</comment>
<dbReference type="SMART" id="SM00895">
    <property type="entry name" value="FCD"/>
    <property type="match status" value="1"/>
</dbReference>
<dbReference type="Pfam" id="PF07729">
    <property type="entry name" value="FCD"/>
    <property type="match status" value="1"/>
</dbReference>
<dbReference type="InterPro" id="IPR011711">
    <property type="entry name" value="GntR_C"/>
</dbReference>
<reference evidence="5 6" key="1">
    <citation type="submission" date="2020-08" db="EMBL/GenBank/DDBJ databases">
        <authorList>
            <person name="Liu C."/>
            <person name="Sun Q."/>
        </authorList>
    </citation>
    <scope>NUCLEOTIDE SEQUENCE [LARGE SCALE GENOMIC DNA]</scope>
    <source>
        <strain evidence="5 6">NSJ-59</strain>
    </source>
</reference>
<sequence>MEETNFDWSALNVQPAQNMSDRLFNRISQMIMSGKLPEGYVFPNEAVLCEQLHVGRSTIREAYKALELSGYVTRSKRGTFVNSKLDILSATPMKEAFAAASTSDFNEFREMMEVKCAALAAQKATPADIENLRAISERIQALYELGDMLQVAAGDAEFHRQISKLSGNKLIASTMLIMTLAWDEGVRRNFLHAAKNNRQIFRDMHGQHEAIITAIEDHDREAAEAAMKTHIRFVTAPV</sequence>
<evidence type="ECO:0000259" key="4">
    <source>
        <dbReference type="PROSITE" id="PS50949"/>
    </source>
</evidence>
<dbReference type="PROSITE" id="PS50949">
    <property type="entry name" value="HTH_GNTR"/>
    <property type="match status" value="1"/>
</dbReference>
<keyword evidence="3" id="KW-0804">Transcription</keyword>
<evidence type="ECO:0000256" key="1">
    <source>
        <dbReference type="ARBA" id="ARBA00023015"/>
    </source>
</evidence>
<organism evidence="5 6">
    <name type="scientific">Megasphaera hominis</name>
    <dbReference type="NCBI Taxonomy" id="159836"/>
    <lineage>
        <taxon>Bacteria</taxon>
        <taxon>Bacillati</taxon>
        <taxon>Bacillota</taxon>
        <taxon>Negativicutes</taxon>
        <taxon>Veillonellales</taxon>
        <taxon>Veillonellaceae</taxon>
        <taxon>Megasphaera</taxon>
    </lineage>
</organism>
<dbReference type="Gene3D" id="1.10.10.10">
    <property type="entry name" value="Winged helix-like DNA-binding domain superfamily/Winged helix DNA-binding domain"/>
    <property type="match status" value="1"/>
</dbReference>
<keyword evidence="6" id="KW-1185">Reference proteome</keyword>
<dbReference type="PANTHER" id="PTHR43537">
    <property type="entry name" value="TRANSCRIPTIONAL REGULATOR, GNTR FAMILY"/>
    <property type="match status" value="1"/>
</dbReference>
<dbReference type="Gene3D" id="1.20.120.530">
    <property type="entry name" value="GntR ligand-binding domain-like"/>
    <property type="match status" value="1"/>
</dbReference>
<dbReference type="Proteomes" id="UP000606870">
    <property type="component" value="Unassembled WGS sequence"/>
</dbReference>
<dbReference type="PRINTS" id="PR00035">
    <property type="entry name" value="HTHGNTR"/>
</dbReference>
<dbReference type="RefSeq" id="WP_186503401.1">
    <property type="nucleotide sequence ID" value="NZ_JACOGK010000021.1"/>
</dbReference>
<dbReference type="InterPro" id="IPR000524">
    <property type="entry name" value="Tscrpt_reg_HTH_GntR"/>
</dbReference>
<dbReference type="SMART" id="SM00345">
    <property type="entry name" value="HTH_GNTR"/>
    <property type="match status" value="1"/>
</dbReference>
<dbReference type="Pfam" id="PF00392">
    <property type="entry name" value="GntR"/>
    <property type="match status" value="1"/>
</dbReference>
<dbReference type="PANTHER" id="PTHR43537:SF5">
    <property type="entry name" value="UXU OPERON TRANSCRIPTIONAL REGULATOR"/>
    <property type="match status" value="1"/>
</dbReference>
<dbReference type="EMBL" id="JACOGK010000021">
    <property type="protein sequence ID" value="MBC3537182.1"/>
    <property type="molecule type" value="Genomic_DNA"/>
</dbReference>
<dbReference type="SUPFAM" id="SSF48008">
    <property type="entry name" value="GntR ligand-binding domain-like"/>
    <property type="match status" value="1"/>
</dbReference>